<comment type="subcellular location">
    <subcellularLocation>
        <location evidence="1">Cell inner membrane</location>
        <topology evidence="1">Single-pass membrane protein</topology>
    </subcellularLocation>
</comment>
<keyword evidence="5" id="KW-0812">Transmembrane</keyword>
<evidence type="ECO:0000256" key="7">
    <source>
        <dbReference type="ARBA" id="ARBA00023136"/>
    </source>
</evidence>
<keyword evidence="6" id="KW-1133">Transmembrane helix</keyword>
<keyword evidence="3" id="KW-0488">Methylation</keyword>
<accession>A0A2A2AG39</accession>
<dbReference type="EMBL" id="NSJB01000009">
    <property type="protein sequence ID" value="PAT36549.1"/>
    <property type="molecule type" value="Genomic_DNA"/>
</dbReference>
<evidence type="ECO:0000313" key="9">
    <source>
        <dbReference type="Proteomes" id="UP000218054"/>
    </source>
</evidence>
<dbReference type="SUPFAM" id="SSF54523">
    <property type="entry name" value="Pili subunits"/>
    <property type="match status" value="2"/>
</dbReference>
<reference evidence="8 9" key="1">
    <citation type="submission" date="2017-08" db="EMBL/GenBank/DDBJ databases">
        <title>WGS of Clinical strains of the CDC Group NO-1 linked to zoonotic infections in humans.</title>
        <authorList>
            <person name="Bernier A.-M."/>
            <person name="Bernard K."/>
        </authorList>
    </citation>
    <scope>NUCLEOTIDE SEQUENCE [LARGE SCALE GENOMIC DNA]</scope>
    <source>
        <strain evidence="8 9">NML00-0135</strain>
    </source>
</reference>
<comment type="caution">
    <text evidence="8">The sequence shown here is derived from an EMBL/GenBank/DDBJ whole genome shotgun (WGS) entry which is preliminary data.</text>
</comment>
<sequence length="222" mass="25238">MKRMARSMAHGFTLLEMLVVMALLGLVMLGLGSSFYSLAQTETRIDARLDRASQLRSAMHFLDQTLGHVVMRRRPGVLREHELRYWFEGDAQRIRWIGIMPARYGMGGQHFFQLAAEPTEQGQALVLRFMPWQDLPQLPEPSQMQSRVLLNDLSHFAIRYRGEEQDAIAWAEQWRFPFQLPSHVMLEMHTTQLALPVKIIALRRPGAASQSGNRATVGGGNG</sequence>
<keyword evidence="4" id="KW-0997">Cell inner membrane</keyword>
<dbReference type="NCBIfam" id="TIGR02532">
    <property type="entry name" value="IV_pilin_GFxxxE"/>
    <property type="match status" value="1"/>
</dbReference>
<protein>
    <submittedName>
        <fullName evidence="8">General secretion pathway protein GspJ</fullName>
    </submittedName>
</protein>
<evidence type="ECO:0000256" key="2">
    <source>
        <dbReference type="ARBA" id="ARBA00022475"/>
    </source>
</evidence>
<dbReference type="InterPro" id="IPR012902">
    <property type="entry name" value="N_methyl_site"/>
</dbReference>
<keyword evidence="2" id="KW-1003">Cell membrane</keyword>
<organism evidence="8 9">
    <name type="scientific">Vandammella animalimorsus</name>
    <dbReference type="NCBI Taxonomy" id="2029117"/>
    <lineage>
        <taxon>Bacteria</taxon>
        <taxon>Pseudomonadati</taxon>
        <taxon>Pseudomonadota</taxon>
        <taxon>Betaproteobacteria</taxon>
        <taxon>Burkholderiales</taxon>
        <taxon>Comamonadaceae</taxon>
        <taxon>Vandammella</taxon>
    </lineage>
</organism>
<dbReference type="AlphaFoldDB" id="A0A2A2AG39"/>
<dbReference type="InterPro" id="IPR051621">
    <property type="entry name" value="T2SS_protein_J"/>
</dbReference>
<dbReference type="PANTHER" id="PTHR39583:SF2">
    <property type="entry name" value="TYPE II SECRETION SYSTEM PROTEIN J"/>
    <property type="match status" value="1"/>
</dbReference>
<dbReference type="Pfam" id="PF07963">
    <property type="entry name" value="N_methyl"/>
    <property type="match status" value="1"/>
</dbReference>
<dbReference type="PROSITE" id="PS00409">
    <property type="entry name" value="PROKAR_NTER_METHYL"/>
    <property type="match status" value="1"/>
</dbReference>
<evidence type="ECO:0000313" key="8">
    <source>
        <dbReference type="EMBL" id="PAT36549.1"/>
    </source>
</evidence>
<dbReference type="PANTHER" id="PTHR39583">
    <property type="entry name" value="TYPE II SECRETION SYSTEM PROTEIN J-RELATED"/>
    <property type="match status" value="1"/>
</dbReference>
<proteinExistence type="predicted"/>
<evidence type="ECO:0000256" key="1">
    <source>
        <dbReference type="ARBA" id="ARBA00004377"/>
    </source>
</evidence>
<evidence type="ECO:0000256" key="6">
    <source>
        <dbReference type="ARBA" id="ARBA00022989"/>
    </source>
</evidence>
<keyword evidence="7" id="KW-0472">Membrane</keyword>
<name>A0A2A2AG39_9BURK</name>
<dbReference type="Proteomes" id="UP000218054">
    <property type="component" value="Unassembled WGS sequence"/>
</dbReference>
<dbReference type="RefSeq" id="WP_095540310.1">
    <property type="nucleotide sequence ID" value="NZ_NSJB01000009.1"/>
</dbReference>
<dbReference type="GO" id="GO:0005886">
    <property type="term" value="C:plasma membrane"/>
    <property type="evidence" value="ECO:0007669"/>
    <property type="project" value="UniProtKB-SubCell"/>
</dbReference>
<dbReference type="InterPro" id="IPR045584">
    <property type="entry name" value="Pilin-like"/>
</dbReference>
<keyword evidence="9" id="KW-1185">Reference proteome</keyword>
<evidence type="ECO:0000256" key="3">
    <source>
        <dbReference type="ARBA" id="ARBA00022481"/>
    </source>
</evidence>
<gene>
    <name evidence="8" type="ORF">CK625_10720</name>
</gene>
<evidence type="ECO:0000256" key="4">
    <source>
        <dbReference type="ARBA" id="ARBA00022519"/>
    </source>
</evidence>
<evidence type="ECO:0000256" key="5">
    <source>
        <dbReference type="ARBA" id="ARBA00022692"/>
    </source>
</evidence>